<dbReference type="GO" id="GO:0099022">
    <property type="term" value="P:vesicle tethering"/>
    <property type="evidence" value="ECO:0007669"/>
    <property type="project" value="EnsemblFungi"/>
</dbReference>
<dbReference type="SUPFAM" id="SSF56815">
    <property type="entry name" value="Sec1/munc18-like (SM) proteins"/>
    <property type="match status" value="1"/>
</dbReference>
<keyword evidence="3" id="KW-1185">Reference proteome</keyword>
<dbReference type="PANTHER" id="PTHR11679">
    <property type="entry name" value="VESICLE PROTEIN SORTING-ASSOCIATED"/>
    <property type="match status" value="1"/>
</dbReference>
<protein>
    <submittedName>
        <fullName evidence="2">LADA_0H13498g1_1</fullName>
    </submittedName>
</protein>
<dbReference type="InterPro" id="IPR001619">
    <property type="entry name" value="Sec1-like"/>
</dbReference>
<dbReference type="Gene3D" id="3.90.830.10">
    <property type="entry name" value="Syntaxin Binding Protein 1, Chain A, domain 2"/>
    <property type="match status" value="1"/>
</dbReference>
<gene>
    <name evidence="2" type="ORF">LADA_0H13498G</name>
</gene>
<evidence type="ECO:0000313" key="2">
    <source>
        <dbReference type="EMBL" id="SCU98511.1"/>
    </source>
</evidence>
<dbReference type="InterPro" id="IPR027482">
    <property type="entry name" value="Sec1-like_dom2"/>
</dbReference>
<dbReference type="GO" id="GO:0030897">
    <property type="term" value="C:HOPS complex"/>
    <property type="evidence" value="ECO:0007669"/>
    <property type="project" value="EnsemblFungi"/>
</dbReference>
<dbReference type="GO" id="GO:0005524">
    <property type="term" value="F:ATP binding"/>
    <property type="evidence" value="ECO:0007669"/>
    <property type="project" value="EnsemblFungi"/>
</dbReference>
<dbReference type="STRING" id="1266660.A0A1G4K446"/>
<dbReference type="GO" id="GO:0033263">
    <property type="term" value="C:CORVET complex"/>
    <property type="evidence" value="ECO:0007669"/>
    <property type="project" value="EnsemblFungi"/>
</dbReference>
<dbReference type="GO" id="GO:0035542">
    <property type="term" value="P:regulation of SNARE complex assembly"/>
    <property type="evidence" value="ECO:0007669"/>
    <property type="project" value="EnsemblFungi"/>
</dbReference>
<dbReference type="Gene3D" id="1.25.40.850">
    <property type="match status" value="1"/>
</dbReference>
<dbReference type="InterPro" id="IPR036045">
    <property type="entry name" value="Sec1-like_sf"/>
</dbReference>
<dbReference type="InterPro" id="IPR043127">
    <property type="entry name" value="Sec-1-like_dom3a"/>
</dbReference>
<dbReference type="Gene3D" id="3.40.50.1910">
    <property type="match status" value="2"/>
</dbReference>
<dbReference type="InterPro" id="IPR043155">
    <property type="entry name" value="VPS33_dom3b"/>
</dbReference>
<dbReference type="GO" id="GO:0031901">
    <property type="term" value="C:early endosome membrane"/>
    <property type="evidence" value="ECO:0007669"/>
    <property type="project" value="EnsemblFungi"/>
</dbReference>
<name>A0A1G4K446_9SACH</name>
<dbReference type="GO" id="GO:0006896">
    <property type="term" value="P:Golgi to vacuole transport"/>
    <property type="evidence" value="ECO:0007669"/>
    <property type="project" value="EnsemblFungi"/>
</dbReference>
<dbReference type="GO" id="GO:0051469">
    <property type="term" value="P:vesicle fusion with vacuole"/>
    <property type="evidence" value="ECO:0007669"/>
    <property type="project" value="EnsemblFungi"/>
</dbReference>
<dbReference type="Proteomes" id="UP000190274">
    <property type="component" value="Chromosome H"/>
</dbReference>
<dbReference type="GO" id="GO:0035091">
    <property type="term" value="F:phosphatidylinositol binding"/>
    <property type="evidence" value="ECO:0007669"/>
    <property type="project" value="EnsemblFungi"/>
</dbReference>
<dbReference type="Pfam" id="PF00995">
    <property type="entry name" value="Sec1"/>
    <property type="match status" value="1"/>
</dbReference>
<dbReference type="GO" id="GO:0032889">
    <property type="term" value="P:regulation of vacuole fusion, non-autophagic"/>
    <property type="evidence" value="ECO:0007669"/>
    <property type="project" value="EnsemblFungi"/>
</dbReference>
<reference evidence="2 3" key="1">
    <citation type="submission" date="2016-03" db="EMBL/GenBank/DDBJ databases">
        <authorList>
            <person name="Devillers H."/>
        </authorList>
    </citation>
    <scope>NUCLEOTIDE SEQUENCE [LARGE SCALE GENOMIC DNA]</scope>
    <source>
        <strain evidence="2">CBS 10888</strain>
    </source>
</reference>
<proteinExistence type="inferred from homology"/>
<accession>A0A1G4K446</accession>
<dbReference type="GO" id="GO:0006623">
    <property type="term" value="P:protein targeting to vacuole"/>
    <property type="evidence" value="ECO:0007669"/>
    <property type="project" value="EnsemblFungi"/>
</dbReference>
<dbReference type="GO" id="GO:0048278">
    <property type="term" value="P:vesicle docking"/>
    <property type="evidence" value="ECO:0007669"/>
    <property type="project" value="EnsemblFungi"/>
</dbReference>
<dbReference type="EMBL" id="LT598461">
    <property type="protein sequence ID" value="SCU98511.1"/>
    <property type="molecule type" value="Genomic_DNA"/>
</dbReference>
<organism evidence="2 3">
    <name type="scientific">Lachancea dasiensis</name>
    <dbReference type="NCBI Taxonomy" id="1072105"/>
    <lineage>
        <taxon>Eukaryota</taxon>
        <taxon>Fungi</taxon>
        <taxon>Dikarya</taxon>
        <taxon>Ascomycota</taxon>
        <taxon>Saccharomycotina</taxon>
        <taxon>Saccharomycetes</taxon>
        <taxon>Saccharomycetales</taxon>
        <taxon>Saccharomycetaceae</taxon>
        <taxon>Lachancea</taxon>
    </lineage>
</organism>
<evidence type="ECO:0000313" key="3">
    <source>
        <dbReference type="Proteomes" id="UP000190274"/>
    </source>
</evidence>
<dbReference type="GO" id="GO:0006897">
    <property type="term" value="P:endocytosis"/>
    <property type="evidence" value="ECO:0007669"/>
    <property type="project" value="EnsemblFungi"/>
</dbReference>
<dbReference type="GO" id="GO:0042144">
    <property type="term" value="P:vacuole fusion, non-autophagic"/>
    <property type="evidence" value="ECO:0007669"/>
    <property type="project" value="EnsemblFungi"/>
</dbReference>
<dbReference type="AlphaFoldDB" id="A0A1G4K446"/>
<comment type="similarity">
    <text evidence="1">Belongs to the STXBP/unc-18/SEC1 family.</text>
</comment>
<dbReference type="GO" id="GO:0000329">
    <property type="term" value="C:fungal-type vacuole membrane"/>
    <property type="evidence" value="ECO:0007669"/>
    <property type="project" value="EnsemblFungi"/>
</dbReference>
<evidence type="ECO:0000256" key="1">
    <source>
        <dbReference type="ARBA" id="ARBA00009884"/>
    </source>
</evidence>
<sequence>MSSSQNRAGLMSQTVNTRKFVRIVRDELVKKLNVISNGENPQILVLQAHLVPYVSNLCTFSQLTDSTAVAKIVVHDSSCRANLEELIAETKYQLVFAVDVRSDLQLPSEFCETIQSLDAQAPHLLYVTWETEPSNTPSKLPHFLSLQLKGAATVLPWFVVPTCMIDDNLLMAGVLYNSDGENLYMPRLKSMQKATRGILMQNLSNALQSLLEKTGLTITHACSFGKDSHLLVDHLKRDVDSRKTETDVFLDQAMYGARHSGLQCDLVVIEREMDLVTPLLSQLTYGGILDDLYEINDRALINAPDLADVEVISLNYTKDEVWDELKFKNFGALGPRLNEMARGLQAEYDARHQAESVGEIKQFVENLSSLQERQKFLKLHTALSSKVVSEVTEKDAGEDESMFNRILELEQDMIAGNLSQRSTCEKILELLHEGQVSYRTIVKLCCIFSLTRNGIRDREYGLLRTEIVDAWGAESMFDLQRLARAGMLLNKQLFAEYSPWRDFDSFAKYLDLIPQVEEETDPGNPSESSFAYCGTVPILTRAIQLLFDRSVVTKTFSSQQPFIISRSPSWRGLEEIFSQHYGPGILRNQVWDGSTSPRTKIIGKPAKGAVDPVLVAVLGGVTVGEMATLQFLADQLRQKGIYKRFIVVADGIAGGPRFLGNAVAAPTSS</sequence>
<dbReference type="OrthoDB" id="10262287at2759"/>
<dbReference type="GO" id="GO:0005829">
    <property type="term" value="C:cytosol"/>
    <property type="evidence" value="ECO:0007669"/>
    <property type="project" value="EnsemblFungi"/>
</dbReference>
<dbReference type="GO" id="GO:0034727">
    <property type="term" value="P:piecemeal microautophagy of the nucleus"/>
    <property type="evidence" value="ECO:0007669"/>
    <property type="project" value="EnsemblFungi"/>
</dbReference>